<reference evidence="6" key="1">
    <citation type="journal article" date="2021" name="Evol. Appl.">
        <title>The genome of the Pyrenean desman and the effects of bottlenecks and inbreeding on the genomic landscape of an endangered species.</title>
        <authorList>
            <person name="Escoda L."/>
            <person name="Castresana J."/>
        </authorList>
    </citation>
    <scope>NUCLEOTIDE SEQUENCE</scope>
    <source>
        <strain evidence="6">IBE-C5619</strain>
    </source>
</reference>
<keyword evidence="7" id="KW-1185">Reference proteome</keyword>
<dbReference type="GO" id="GO:0032981">
    <property type="term" value="P:mitochondrial respiratory chain complex I assembly"/>
    <property type="evidence" value="ECO:0007669"/>
    <property type="project" value="TreeGrafter"/>
</dbReference>
<dbReference type="PANTHER" id="PTHR16296">
    <property type="entry name" value="UNCHARACTERIZED HYPOTHALAMUS PROTEIN HT007"/>
    <property type="match status" value="1"/>
</dbReference>
<organism evidence="6 7">
    <name type="scientific">Galemys pyrenaicus</name>
    <name type="common">Iberian desman</name>
    <name type="synonym">Pyrenean desman</name>
    <dbReference type="NCBI Taxonomy" id="202257"/>
    <lineage>
        <taxon>Eukaryota</taxon>
        <taxon>Metazoa</taxon>
        <taxon>Chordata</taxon>
        <taxon>Craniata</taxon>
        <taxon>Vertebrata</taxon>
        <taxon>Euteleostomi</taxon>
        <taxon>Mammalia</taxon>
        <taxon>Eutheria</taxon>
        <taxon>Laurasiatheria</taxon>
        <taxon>Eulipotyphla</taxon>
        <taxon>Talpidae</taxon>
        <taxon>Galemys</taxon>
    </lineage>
</organism>
<keyword evidence="3" id="KW-1133">Transmembrane helix</keyword>
<comment type="subcellular location">
    <subcellularLocation>
        <location evidence="1">Mitochondrion membrane</location>
        <topology evidence="1">Multi-pass membrane protein</topology>
    </subcellularLocation>
</comment>
<evidence type="ECO:0000256" key="5">
    <source>
        <dbReference type="ARBA" id="ARBA00023136"/>
    </source>
</evidence>
<dbReference type="AlphaFoldDB" id="A0A8J6A9S7"/>
<gene>
    <name evidence="6" type="ORF">J0S82_015502</name>
</gene>
<accession>A0A8J6A9S7</accession>
<protein>
    <submittedName>
        <fullName evidence="6">Complex I assembly factor</fullName>
    </submittedName>
</protein>
<keyword evidence="5" id="KW-0472">Membrane</keyword>
<feature type="non-terminal residue" evidence="6">
    <location>
        <position position="1"/>
    </location>
</feature>
<evidence type="ECO:0000313" key="6">
    <source>
        <dbReference type="EMBL" id="KAG8514812.1"/>
    </source>
</evidence>
<dbReference type="Proteomes" id="UP000700334">
    <property type="component" value="Unassembled WGS sequence"/>
</dbReference>
<evidence type="ECO:0000313" key="7">
    <source>
        <dbReference type="Proteomes" id="UP000700334"/>
    </source>
</evidence>
<name>A0A8J6A9S7_GALPY</name>
<dbReference type="Pfam" id="PF07114">
    <property type="entry name" value="TMEM126"/>
    <property type="match status" value="1"/>
</dbReference>
<dbReference type="GO" id="GO:0031966">
    <property type="term" value="C:mitochondrial membrane"/>
    <property type="evidence" value="ECO:0007669"/>
    <property type="project" value="UniProtKB-SubCell"/>
</dbReference>
<evidence type="ECO:0000256" key="3">
    <source>
        <dbReference type="ARBA" id="ARBA00022989"/>
    </source>
</evidence>
<evidence type="ECO:0000256" key="2">
    <source>
        <dbReference type="ARBA" id="ARBA00022692"/>
    </source>
</evidence>
<sequence>DLKLTAYTHGQPNPSLVDAKLRRSVISEIIEKKIEYLTKEKTLNVKGTVFFGTTAGFSGMFANFIFRNCFKVQHDTLKTYTSLTTMPFLSTLVAYKLLVTDALNSGNISQENCVLRSTLVGIVCGVLYPSALAFSKNGHLAVKYHTVPLPPKGRVLLHWLLLCQTEIKAMAIPLVFQTVFAVLTGLSHYAVYESTLEKTVHED</sequence>
<dbReference type="InterPro" id="IPR009801">
    <property type="entry name" value="TMEM126"/>
</dbReference>
<comment type="caution">
    <text evidence="6">The sequence shown here is derived from an EMBL/GenBank/DDBJ whole genome shotgun (WGS) entry which is preliminary data.</text>
</comment>
<dbReference type="OrthoDB" id="6234762at2759"/>
<dbReference type="EMBL" id="JAGFMF010011725">
    <property type="protein sequence ID" value="KAG8514812.1"/>
    <property type="molecule type" value="Genomic_DNA"/>
</dbReference>
<dbReference type="PANTHER" id="PTHR16296:SF3">
    <property type="entry name" value="COMPLEX I ASSEMBLY FACTOR TMEM126B, MITOCHONDRIAL"/>
    <property type="match status" value="1"/>
</dbReference>
<evidence type="ECO:0000256" key="1">
    <source>
        <dbReference type="ARBA" id="ARBA00004225"/>
    </source>
</evidence>
<evidence type="ECO:0000256" key="4">
    <source>
        <dbReference type="ARBA" id="ARBA00023128"/>
    </source>
</evidence>
<proteinExistence type="predicted"/>
<keyword evidence="2" id="KW-0812">Transmembrane</keyword>
<keyword evidence="4" id="KW-0496">Mitochondrion</keyword>